<comment type="caution">
    <text evidence="1">The sequence shown here is derived from an EMBL/GenBank/DDBJ whole genome shotgun (WGS) entry which is preliminary data.</text>
</comment>
<dbReference type="EMBL" id="AAHWTY010000089">
    <property type="protein sequence ID" value="ECB1915112.1"/>
    <property type="molecule type" value="Genomic_DNA"/>
</dbReference>
<proteinExistence type="predicted"/>
<reference evidence="1" key="1">
    <citation type="submission" date="2019-01" db="EMBL/GenBank/DDBJ databases">
        <authorList>
            <person name="Ashton P.M."/>
            <person name="Dallman T."/>
            <person name="Nair S."/>
            <person name="De Pinna E."/>
            <person name="Peters T."/>
            <person name="Grant K."/>
        </authorList>
    </citation>
    <scope>NUCLEOTIDE SEQUENCE</scope>
    <source>
        <strain evidence="1">500372</strain>
    </source>
</reference>
<protein>
    <submittedName>
        <fullName evidence="1">Head-tail adaptor</fullName>
    </submittedName>
</protein>
<dbReference type="AlphaFoldDB" id="A0A5X8XZ13"/>
<gene>
    <name evidence="1" type="ORF">EVG73_22415</name>
</gene>
<organism evidence="1">
    <name type="scientific">Salmonella newport</name>
    <dbReference type="NCBI Taxonomy" id="108619"/>
    <lineage>
        <taxon>Bacteria</taxon>
        <taxon>Pseudomonadati</taxon>
        <taxon>Pseudomonadota</taxon>
        <taxon>Gammaproteobacteria</taxon>
        <taxon>Enterobacterales</taxon>
        <taxon>Enterobacteriaceae</taxon>
        <taxon>Salmonella</taxon>
    </lineage>
</organism>
<sequence length="128" mass="14015">MPFLDVSDVLCDPDLCDTSLRVTRSRVVVDKQGFSSRQTEEYPFTGIVTVDRSYEAKMLESGQMISGAILVVTDEKLTAGQKGRGGDKVTYQGNDYLVKMVDPYTAYGHGFVQAHCELLSPDGGDPLD</sequence>
<evidence type="ECO:0000313" key="1">
    <source>
        <dbReference type="EMBL" id="ECB1915112.1"/>
    </source>
</evidence>
<name>A0A5X8XZ13_SALNE</name>
<accession>A0A5X8XZ13</accession>